<dbReference type="SMART" id="SM00116">
    <property type="entry name" value="CBS"/>
    <property type="match status" value="2"/>
</dbReference>
<dbReference type="Gene3D" id="3.10.580.10">
    <property type="entry name" value="CBS-domain"/>
    <property type="match status" value="1"/>
</dbReference>
<dbReference type="eggNOG" id="COG2905">
    <property type="taxonomic scope" value="Bacteria"/>
</dbReference>
<evidence type="ECO:0000313" key="6">
    <source>
        <dbReference type="Proteomes" id="UP000001591"/>
    </source>
</evidence>
<dbReference type="InterPro" id="IPR018821">
    <property type="entry name" value="DUF294_put_nucleoTrafse_sb-bd"/>
</dbReference>
<dbReference type="InterPro" id="IPR005105">
    <property type="entry name" value="GlnD_Uridyltrans_N"/>
</dbReference>
<evidence type="ECO:0000259" key="3">
    <source>
        <dbReference type="PROSITE" id="PS50042"/>
    </source>
</evidence>
<dbReference type="InterPro" id="IPR014710">
    <property type="entry name" value="RmlC-like_jellyroll"/>
</dbReference>
<name>B6IWA9_RHOCS</name>
<dbReference type="HOGENOM" id="CLU_027866_1_0_5"/>
<keyword evidence="2" id="KW-0129">CBS domain</keyword>
<proteinExistence type="predicted"/>
<dbReference type="Pfam" id="PF00027">
    <property type="entry name" value="cNMP_binding"/>
    <property type="match status" value="1"/>
</dbReference>
<dbReference type="PANTHER" id="PTHR48108">
    <property type="entry name" value="CBS DOMAIN-CONTAINING PROTEIN CBSX2, CHLOROPLASTIC"/>
    <property type="match status" value="1"/>
</dbReference>
<dbReference type="STRING" id="414684.RC1_3221"/>
<dbReference type="InterPro" id="IPR000595">
    <property type="entry name" value="cNMP-bd_dom"/>
</dbReference>
<sequence>MGADKTPSDLPDPLLPGAGARLPGGQAVRGLLLSRPPFDGLPSAELDGLAAAVAVRRLPAGAVLAEPGGVVAAVSLVAAGALEVRAPSGELLSRRGEGEAAGVQAVLENAPAGNRITALEDTLLYDIPAAEFRRLCAAHPAVGRFFAPPGSERRRDTPAAPRAGWDGPAGLLGRRLADLIRREPVVVAPEASIAEAARRMRQADISCLPVVAADRLVGIVTDRDLRNRVLAAGLDPSLPVSAVMTPEPTRVEDTALLFEAQILLARHRIHHLPVLRGGRLVGVVTGTDLLRAQGRSFAFLATDVGTREDAAGIADALRPLPHLVHDLVQTGASAYGIGHAVSALADAATLRLVELAERRLGPPPVPYAWMALGSQARQEQTVRSDQDNALVIDDAYDPVAHGDWFARFAALVCEGLADAGYELCPGDMMARNPAWRMPLAAWKETFGRWIRTPEPEALMKASVFFDMRAVAGHAPLVAELQRTVLAVARGNRLFLGHMTGAAMTHRPPLGFFRNLVLIPGGEHRHSLDMKHAGLVPIVDLARLYALDAGLPPVNSRDRLVAAGEAGAVSASGAHDLIDALDFLGLVRLRHQARLLAADRPPDNYVLPEELSPFDRGHLKDAFAVVKSMQAAALAAYRGGRA</sequence>
<dbReference type="Pfam" id="PF00571">
    <property type="entry name" value="CBS"/>
    <property type="match status" value="2"/>
</dbReference>
<feature type="domain" description="CBS" evidence="4">
    <location>
        <begin position="180"/>
        <end position="237"/>
    </location>
</feature>
<feature type="domain" description="CBS" evidence="4">
    <location>
        <begin position="244"/>
        <end position="299"/>
    </location>
</feature>
<protein>
    <submittedName>
        <fullName evidence="5">Nucleotidyltransferase</fullName>
    </submittedName>
</protein>
<dbReference type="AlphaFoldDB" id="B6IWA9"/>
<dbReference type="PROSITE" id="PS50042">
    <property type="entry name" value="CNMP_BINDING_3"/>
    <property type="match status" value="1"/>
</dbReference>
<dbReference type="InterPro" id="IPR046342">
    <property type="entry name" value="CBS_dom_sf"/>
</dbReference>
<dbReference type="SUPFAM" id="SSF54631">
    <property type="entry name" value="CBS-domain pair"/>
    <property type="match status" value="1"/>
</dbReference>
<dbReference type="CDD" id="cd05401">
    <property type="entry name" value="NT_GlnE_GlnD_like"/>
    <property type="match status" value="1"/>
</dbReference>
<keyword evidence="6" id="KW-1185">Reference proteome</keyword>
<dbReference type="InterPro" id="IPR051462">
    <property type="entry name" value="CBS_domain-containing"/>
</dbReference>
<dbReference type="Gene3D" id="2.60.120.10">
    <property type="entry name" value="Jelly Rolls"/>
    <property type="match status" value="1"/>
</dbReference>
<gene>
    <name evidence="5" type="ordered locus">RC1_3221</name>
</gene>
<dbReference type="SMART" id="SM00100">
    <property type="entry name" value="cNMP"/>
    <property type="match status" value="1"/>
</dbReference>
<feature type="domain" description="Cyclic nucleotide-binding" evidence="3">
    <location>
        <begin position="37"/>
        <end position="135"/>
    </location>
</feature>
<dbReference type="PROSITE" id="PS51371">
    <property type="entry name" value="CBS"/>
    <property type="match status" value="2"/>
</dbReference>
<dbReference type="EMBL" id="CP000613">
    <property type="protein sequence ID" value="ACJ00583.1"/>
    <property type="molecule type" value="Genomic_DNA"/>
</dbReference>
<dbReference type="Proteomes" id="UP000001591">
    <property type="component" value="Chromosome"/>
</dbReference>
<dbReference type="Pfam" id="PF03445">
    <property type="entry name" value="DUF294"/>
    <property type="match status" value="1"/>
</dbReference>
<dbReference type="KEGG" id="rce:RC1_3221"/>
<keyword evidence="1" id="KW-0677">Repeat</keyword>
<dbReference type="SUPFAM" id="SSF51206">
    <property type="entry name" value="cAMP-binding domain-like"/>
    <property type="match status" value="1"/>
</dbReference>
<dbReference type="CDD" id="cd00038">
    <property type="entry name" value="CAP_ED"/>
    <property type="match status" value="1"/>
</dbReference>
<evidence type="ECO:0000259" key="4">
    <source>
        <dbReference type="PROSITE" id="PS51371"/>
    </source>
</evidence>
<dbReference type="OrthoDB" id="9808528at2"/>
<dbReference type="InterPro" id="IPR000644">
    <property type="entry name" value="CBS_dom"/>
</dbReference>
<accession>B6IWA9</accession>
<dbReference type="PANTHER" id="PTHR48108:SF31">
    <property type="entry name" value="CBS DOMAIN AND CYCLIC NUCLEOTIDE-REGULATED NUCLEOTIDYLTRANSFERASE"/>
    <property type="match status" value="1"/>
</dbReference>
<reference evidence="5 6" key="1">
    <citation type="journal article" date="2010" name="BMC Genomics">
        <title>Metabolic flexibility revealed in the genome of the cyst-forming alpha-1 proteobacterium Rhodospirillum centenum.</title>
        <authorList>
            <person name="Lu Y.K."/>
            <person name="Marden J."/>
            <person name="Han M."/>
            <person name="Swingley W.D."/>
            <person name="Mastrian S.D."/>
            <person name="Chowdhury S.R."/>
            <person name="Hao J."/>
            <person name="Helmy T."/>
            <person name="Kim S."/>
            <person name="Kurdoglu A.A."/>
            <person name="Matthies H.J."/>
            <person name="Rollo D."/>
            <person name="Stothard P."/>
            <person name="Blankenship R.E."/>
            <person name="Bauer C.E."/>
            <person name="Touchman J.W."/>
        </authorList>
    </citation>
    <scope>NUCLEOTIDE SEQUENCE [LARGE SCALE GENOMIC DNA]</scope>
    <source>
        <strain evidence="6">ATCC 51521 / SW</strain>
    </source>
</reference>
<dbReference type="GO" id="GO:0008773">
    <property type="term" value="F:[protein-PII] uridylyltransferase activity"/>
    <property type="evidence" value="ECO:0007669"/>
    <property type="project" value="InterPro"/>
</dbReference>
<evidence type="ECO:0000313" key="5">
    <source>
        <dbReference type="EMBL" id="ACJ00583.1"/>
    </source>
</evidence>
<dbReference type="CDD" id="cd04587">
    <property type="entry name" value="CBS_pair_CAP-ED_NT_Pol-beta-like_DUF294_assoc"/>
    <property type="match status" value="1"/>
</dbReference>
<evidence type="ECO:0000256" key="1">
    <source>
        <dbReference type="ARBA" id="ARBA00022737"/>
    </source>
</evidence>
<dbReference type="RefSeq" id="WP_012568362.1">
    <property type="nucleotide sequence ID" value="NC_011420.2"/>
</dbReference>
<organism evidence="5 6">
    <name type="scientific">Rhodospirillum centenum (strain ATCC 51521 / SW)</name>
    <dbReference type="NCBI Taxonomy" id="414684"/>
    <lineage>
        <taxon>Bacteria</taxon>
        <taxon>Pseudomonadati</taxon>
        <taxon>Pseudomonadota</taxon>
        <taxon>Alphaproteobacteria</taxon>
        <taxon>Rhodospirillales</taxon>
        <taxon>Rhodospirillaceae</taxon>
        <taxon>Rhodospirillum</taxon>
    </lineage>
</organism>
<dbReference type="Pfam" id="PF10335">
    <property type="entry name" value="DUF294_C"/>
    <property type="match status" value="1"/>
</dbReference>
<evidence type="ECO:0000256" key="2">
    <source>
        <dbReference type="PROSITE-ProRule" id="PRU00703"/>
    </source>
</evidence>
<dbReference type="InterPro" id="IPR018490">
    <property type="entry name" value="cNMP-bd_dom_sf"/>
</dbReference>